<dbReference type="Proteomes" id="UP000037122">
    <property type="component" value="Unassembled WGS sequence"/>
</dbReference>
<keyword evidence="5" id="KW-0508">mRNA splicing</keyword>
<gene>
    <name evidence="8" type="ORF">QG37_00375</name>
</gene>
<dbReference type="InterPro" id="IPR037200">
    <property type="entry name" value="Isy1_sf"/>
</dbReference>
<dbReference type="VEuPathDB" id="FungiDB:CJJ09_003206"/>
<protein>
    <recommendedName>
        <fullName evidence="3">Pre-mRNA-splicing factor ISY1</fullName>
    </recommendedName>
    <alternativeName>
        <fullName evidence="7">Pre-mRNA-splicing factor isy1</fullName>
    </alternativeName>
</protein>
<evidence type="ECO:0000256" key="4">
    <source>
        <dbReference type="ARBA" id="ARBA00022728"/>
    </source>
</evidence>
<keyword evidence="4" id="KW-0747">Spliceosome</keyword>
<name>A0A0L0P8N8_CANAR</name>
<dbReference type="GO" id="GO:0000350">
    <property type="term" value="P:generation of catalytic spliceosome for second transesterification step"/>
    <property type="evidence" value="ECO:0007669"/>
    <property type="project" value="InterPro"/>
</dbReference>
<keyword evidence="4" id="KW-0507">mRNA processing</keyword>
<dbReference type="VEuPathDB" id="FungiDB:CJI97_002312"/>
<evidence type="ECO:0000256" key="2">
    <source>
        <dbReference type="ARBA" id="ARBA00007002"/>
    </source>
</evidence>
<dbReference type="FunFam" id="1.10.287.660:FF:000001">
    <property type="entry name" value="pre-mRNA-splicing factor ISY1 homolog"/>
    <property type="match status" value="1"/>
</dbReference>
<dbReference type="PANTHER" id="PTHR13021">
    <property type="entry name" value="PRE-MRNA-SPLICING FACTOR ISY1"/>
    <property type="match status" value="1"/>
</dbReference>
<comment type="similarity">
    <text evidence="2">Belongs to the ISY1 family.</text>
</comment>
<dbReference type="InterPro" id="IPR009360">
    <property type="entry name" value="Isy1"/>
</dbReference>
<evidence type="ECO:0000313" key="8">
    <source>
        <dbReference type="EMBL" id="KNE02565.1"/>
    </source>
</evidence>
<comment type="caution">
    <text evidence="8">The sequence shown here is derived from an EMBL/GenBank/DDBJ whole genome shotgun (WGS) entry which is preliminary data.</text>
</comment>
<comment type="subcellular location">
    <subcellularLocation>
        <location evidence="1">Nucleus</location>
    </subcellularLocation>
</comment>
<evidence type="ECO:0000256" key="7">
    <source>
        <dbReference type="ARBA" id="ARBA00073166"/>
    </source>
</evidence>
<organism evidence="8 9">
    <name type="scientific">Candidozyma auris</name>
    <name type="common">Yeast</name>
    <name type="synonym">Candida auris</name>
    <dbReference type="NCBI Taxonomy" id="498019"/>
    <lineage>
        <taxon>Eukaryota</taxon>
        <taxon>Fungi</taxon>
        <taxon>Dikarya</taxon>
        <taxon>Ascomycota</taxon>
        <taxon>Saccharomycotina</taxon>
        <taxon>Pichiomycetes</taxon>
        <taxon>Metschnikowiaceae</taxon>
        <taxon>Candidozyma</taxon>
    </lineage>
</organism>
<evidence type="ECO:0000256" key="3">
    <source>
        <dbReference type="ARBA" id="ARBA00019194"/>
    </source>
</evidence>
<dbReference type="VEuPathDB" id="FungiDB:CJJ07_002239"/>
<dbReference type="GO" id="GO:0071014">
    <property type="term" value="C:post-mRNA release spliceosomal complex"/>
    <property type="evidence" value="ECO:0007669"/>
    <property type="project" value="UniProtKB-ARBA"/>
</dbReference>
<dbReference type="VEuPathDB" id="FungiDB:CJI96_0002794"/>
<evidence type="ECO:0000313" key="9">
    <source>
        <dbReference type="Proteomes" id="UP000037122"/>
    </source>
</evidence>
<sequence>MSRNKEKNQSHLHRYYAQQERDAGVLETNPALRPKYVQKVNSLPQAERWRLTVLTEISVKLTDINDPSLGLDEIRSLNDTLNKLQREKRAWEYHIRKLGGADYSKQRNQVQGMIVNGIRYYGRARELPEASCEKVMLEEAKEEPHIPLAYYDAYGQTWNKPIVADLQYVQGEVNGALGEKIFPVESIPLKAGDLPTNKDVERMLLERQKAQIRAQLQG</sequence>
<evidence type="ECO:0000256" key="6">
    <source>
        <dbReference type="ARBA" id="ARBA00023242"/>
    </source>
</evidence>
<dbReference type="SUPFAM" id="SSF140102">
    <property type="entry name" value="ISY1 domain-like"/>
    <property type="match status" value="1"/>
</dbReference>
<dbReference type="GO" id="GO:0000974">
    <property type="term" value="C:Prp19 complex"/>
    <property type="evidence" value="ECO:0007669"/>
    <property type="project" value="UniProtKB-ARBA"/>
</dbReference>
<dbReference type="Gene3D" id="1.10.287.660">
    <property type="entry name" value="Helix hairpin bin"/>
    <property type="match status" value="1"/>
</dbReference>
<accession>A0A0L0P8N8</accession>
<proteinExistence type="inferred from homology"/>
<dbReference type="AlphaFoldDB" id="A0A0L0P8N8"/>
<dbReference type="InterPro" id="IPR029012">
    <property type="entry name" value="Helix_hairpin_bin_sf"/>
</dbReference>
<dbReference type="EMBL" id="LGST01000003">
    <property type="protein sequence ID" value="KNE02565.1"/>
    <property type="molecule type" value="Genomic_DNA"/>
</dbReference>
<dbReference type="VEuPathDB" id="FungiDB:QG37_00375"/>
<reference evidence="9" key="1">
    <citation type="journal article" date="2015" name="BMC Genomics">
        <title>Draft genome of a commonly misdiagnosed multidrug resistant pathogen Candida auris.</title>
        <authorList>
            <person name="Chatterjee S."/>
            <person name="Alampalli S.V."/>
            <person name="Nageshan R.K."/>
            <person name="Chettiar S.T."/>
            <person name="Joshi S."/>
            <person name="Tatu U.S."/>
        </authorList>
    </citation>
    <scope>NUCLEOTIDE SEQUENCE [LARGE SCALE GENOMIC DNA]</scope>
    <source>
        <strain evidence="9">6684</strain>
    </source>
</reference>
<keyword evidence="6" id="KW-0539">Nucleus</keyword>
<dbReference type="VEuPathDB" id="FungiDB:B9J08_002121"/>
<dbReference type="GO" id="GO:0005684">
    <property type="term" value="C:U2-type spliceosomal complex"/>
    <property type="evidence" value="ECO:0007669"/>
    <property type="project" value="UniProtKB-ARBA"/>
</dbReference>
<evidence type="ECO:0000256" key="1">
    <source>
        <dbReference type="ARBA" id="ARBA00004123"/>
    </source>
</evidence>
<evidence type="ECO:0000256" key="5">
    <source>
        <dbReference type="ARBA" id="ARBA00023187"/>
    </source>
</evidence>
<dbReference type="Pfam" id="PF06246">
    <property type="entry name" value="Isy1"/>
    <property type="match status" value="1"/>
</dbReference>